<dbReference type="AlphaFoldDB" id="A0A0P1AVT0"/>
<keyword evidence="2" id="KW-1185">Reference proteome</keyword>
<protein>
    <submittedName>
        <fullName evidence="1">Uncharacterized protein</fullName>
    </submittedName>
</protein>
<dbReference type="EMBL" id="CCYD01001640">
    <property type="protein sequence ID" value="CEG45820.1"/>
    <property type="molecule type" value="Genomic_DNA"/>
</dbReference>
<accession>A0A0P1AVT0</accession>
<reference evidence="2" key="1">
    <citation type="submission" date="2014-09" db="EMBL/GenBank/DDBJ databases">
        <authorList>
            <person name="Sharma Rahul"/>
            <person name="Thines Marco"/>
        </authorList>
    </citation>
    <scope>NUCLEOTIDE SEQUENCE [LARGE SCALE GENOMIC DNA]</scope>
</reference>
<name>A0A0P1AVT0_PLAHL</name>
<evidence type="ECO:0000313" key="2">
    <source>
        <dbReference type="Proteomes" id="UP000054928"/>
    </source>
</evidence>
<evidence type="ECO:0000313" key="1">
    <source>
        <dbReference type="EMBL" id="CEG45820.1"/>
    </source>
</evidence>
<organism evidence="1 2">
    <name type="scientific">Plasmopara halstedii</name>
    <name type="common">Downy mildew of sunflower</name>
    <dbReference type="NCBI Taxonomy" id="4781"/>
    <lineage>
        <taxon>Eukaryota</taxon>
        <taxon>Sar</taxon>
        <taxon>Stramenopiles</taxon>
        <taxon>Oomycota</taxon>
        <taxon>Peronosporomycetes</taxon>
        <taxon>Peronosporales</taxon>
        <taxon>Peronosporaceae</taxon>
        <taxon>Plasmopara</taxon>
    </lineage>
</organism>
<dbReference type="RefSeq" id="XP_024582189.1">
    <property type="nucleotide sequence ID" value="XM_024716607.1"/>
</dbReference>
<proteinExistence type="predicted"/>
<sequence length="54" mass="6219">MYSLEQYLVNIHSSKTQILVHTLHPTESMSFFLPLDYQAEIALEQTKDIQAHSA</sequence>
<dbReference type="GeneID" id="36397147"/>
<dbReference type="Proteomes" id="UP000054928">
    <property type="component" value="Unassembled WGS sequence"/>
</dbReference>